<feature type="region of interest" description="Disordered" evidence="1">
    <location>
        <begin position="170"/>
        <end position="200"/>
    </location>
</feature>
<protein>
    <recommendedName>
        <fullName evidence="2">HTH cro/C1-type domain-containing protein</fullName>
    </recommendedName>
</protein>
<feature type="compositionally biased region" description="Polar residues" evidence="1">
    <location>
        <begin position="174"/>
        <end position="183"/>
    </location>
</feature>
<sequence length="200" mass="23164">MAEKKNPLGPTGETVRKNVKRLRQDRRLTFAELSRQLKEMGREIPTLGLSRIEEGKRRVDADDLVALAMVFDVSPATLLLPPSEDADERVSVLPAHDTPWRTAWRWVHGEHPYWEPGADNELRGDDERQWQERLRRFISENRPYEESSPVHEIDRFLCSRIDGPWHLDMDHSSDGVTASTLSLHSHREAKRQAENQKEGE</sequence>
<accession>A0ABN2S4Q9</accession>
<evidence type="ECO:0000313" key="3">
    <source>
        <dbReference type="EMBL" id="GAA1980402.1"/>
    </source>
</evidence>
<dbReference type="PROSITE" id="PS50943">
    <property type="entry name" value="HTH_CROC1"/>
    <property type="match status" value="1"/>
</dbReference>
<dbReference type="CDD" id="cd00093">
    <property type="entry name" value="HTH_XRE"/>
    <property type="match status" value="1"/>
</dbReference>
<reference evidence="3 4" key="1">
    <citation type="journal article" date="2019" name="Int. J. Syst. Evol. Microbiol.">
        <title>The Global Catalogue of Microorganisms (GCM) 10K type strain sequencing project: providing services to taxonomists for standard genome sequencing and annotation.</title>
        <authorList>
            <consortium name="The Broad Institute Genomics Platform"/>
            <consortium name="The Broad Institute Genome Sequencing Center for Infectious Disease"/>
            <person name="Wu L."/>
            <person name="Ma J."/>
        </authorList>
    </citation>
    <scope>NUCLEOTIDE SEQUENCE [LARGE SCALE GENOMIC DNA]</scope>
    <source>
        <strain evidence="3 4">JCM 15313</strain>
    </source>
</reference>
<dbReference type="Gene3D" id="1.10.260.40">
    <property type="entry name" value="lambda repressor-like DNA-binding domains"/>
    <property type="match status" value="1"/>
</dbReference>
<dbReference type="SMART" id="SM00530">
    <property type="entry name" value="HTH_XRE"/>
    <property type="match status" value="1"/>
</dbReference>
<keyword evidence="4" id="KW-1185">Reference proteome</keyword>
<dbReference type="RefSeq" id="WP_344159444.1">
    <property type="nucleotide sequence ID" value="NZ_BAAAPC010000001.1"/>
</dbReference>
<comment type="caution">
    <text evidence="3">The sequence shown here is derived from an EMBL/GenBank/DDBJ whole genome shotgun (WGS) entry which is preliminary data.</text>
</comment>
<evidence type="ECO:0000313" key="4">
    <source>
        <dbReference type="Proteomes" id="UP001501585"/>
    </source>
</evidence>
<feature type="domain" description="HTH cro/C1-type" evidence="2">
    <location>
        <begin position="19"/>
        <end position="78"/>
    </location>
</feature>
<dbReference type="SUPFAM" id="SSF47413">
    <property type="entry name" value="lambda repressor-like DNA-binding domains"/>
    <property type="match status" value="1"/>
</dbReference>
<dbReference type="EMBL" id="BAAAPC010000001">
    <property type="protein sequence ID" value="GAA1980402.1"/>
    <property type="molecule type" value="Genomic_DNA"/>
</dbReference>
<name>A0ABN2S4Q9_9ACTN</name>
<proteinExistence type="predicted"/>
<dbReference type="Proteomes" id="UP001501585">
    <property type="component" value="Unassembled WGS sequence"/>
</dbReference>
<evidence type="ECO:0000256" key="1">
    <source>
        <dbReference type="SAM" id="MobiDB-lite"/>
    </source>
</evidence>
<gene>
    <name evidence="3" type="ORF">GCM10009799_01920</name>
</gene>
<dbReference type="InterPro" id="IPR001387">
    <property type="entry name" value="Cro/C1-type_HTH"/>
</dbReference>
<organism evidence="3 4">
    <name type="scientific">Nocardiopsis rhodophaea</name>
    <dbReference type="NCBI Taxonomy" id="280238"/>
    <lineage>
        <taxon>Bacteria</taxon>
        <taxon>Bacillati</taxon>
        <taxon>Actinomycetota</taxon>
        <taxon>Actinomycetes</taxon>
        <taxon>Streptosporangiales</taxon>
        <taxon>Nocardiopsidaceae</taxon>
        <taxon>Nocardiopsis</taxon>
    </lineage>
</organism>
<feature type="compositionally biased region" description="Basic and acidic residues" evidence="1">
    <location>
        <begin position="190"/>
        <end position="200"/>
    </location>
</feature>
<evidence type="ECO:0000259" key="2">
    <source>
        <dbReference type="PROSITE" id="PS50943"/>
    </source>
</evidence>
<dbReference type="InterPro" id="IPR010982">
    <property type="entry name" value="Lambda_DNA-bd_dom_sf"/>
</dbReference>